<dbReference type="EMBL" id="WHLY01000002">
    <property type="protein sequence ID" value="MPR32127.1"/>
    <property type="molecule type" value="Genomic_DNA"/>
</dbReference>
<gene>
    <name evidence="1" type="ORF">GBK04_01890</name>
</gene>
<keyword evidence="2" id="KW-1185">Reference proteome</keyword>
<organism evidence="1 2">
    <name type="scientific">Salmonirosea aquatica</name>
    <dbReference type="NCBI Taxonomy" id="2654236"/>
    <lineage>
        <taxon>Bacteria</taxon>
        <taxon>Pseudomonadati</taxon>
        <taxon>Bacteroidota</taxon>
        <taxon>Cytophagia</taxon>
        <taxon>Cytophagales</taxon>
        <taxon>Spirosomataceae</taxon>
        <taxon>Salmonirosea</taxon>
    </lineage>
</organism>
<dbReference type="Proteomes" id="UP000479293">
    <property type="component" value="Unassembled WGS sequence"/>
</dbReference>
<accession>A0A7C9FAZ7</accession>
<name>A0A7C9FAZ7_9BACT</name>
<comment type="caution">
    <text evidence="1">The sequence shown here is derived from an EMBL/GenBank/DDBJ whole genome shotgun (WGS) entry which is preliminary data.</text>
</comment>
<evidence type="ECO:0000313" key="2">
    <source>
        <dbReference type="Proteomes" id="UP000479293"/>
    </source>
</evidence>
<proteinExistence type="predicted"/>
<dbReference type="RefSeq" id="WP_152756363.1">
    <property type="nucleotide sequence ID" value="NZ_WHLY01000002.1"/>
</dbReference>
<reference evidence="1 2" key="1">
    <citation type="submission" date="2019-10" db="EMBL/GenBank/DDBJ databases">
        <title>Draft Genome Sequence of Cytophagaceae sp. SJW1-29.</title>
        <authorList>
            <person name="Choi A."/>
        </authorList>
    </citation>
    <scope>NUCLEOTIDE SEQUENCE [LARGE SCALE GENOMIC DNA]</scope>
    <source>
        <strain evidence="1 2">SJW1-29</strain>
    </source>
</reference>
<protein>
    <submittedName>
        <fullName evidence="1">Uncharacterized protein</fullName>
    </submittedName>
</protein>
<evidence type="ECO:0000313" key="1">
    <source>
        <dbReference type="EMBL" id="MPR32127.1"/>
    </source>
</evidence>
<dbReference type="AlphaFoldDB" id="A0A7C9FAZ7"/>
<sequence length="443" mass="50622">MEIDSTDEMGNFFFGFHDLIPWNSNGNRLATLRIADISTPPKTHVFCDFGFIENRKFIKLGETYAYNFPQGARQQWVGNSNFLIINDKFEDKWISKVYDTDSLRQTSLLQYPAHVITDDGWAFGLNYSRLFRVGGYGYTGLRDITASHHAPSTDGIIKHNIYTGESHLLVSIHTVASFEANLNAGKHHYITHLVLNPNQDRIAFLHRCKLSDGGETTRLMTIGCDGSNLRCLSSGFLSHFDWKNNYQIAIWGRVGTNIEAIRNSIFYRIMPTKLLFFIKYMVKSLISNYYPRKTLSSNSLFNWLVFSDEDSPTCSLLADGILSEDGHPSFCPTNRDWMICDTYPNTEGIRTLYLFQYSTQRKIDLGYYKMISNKPDLASLGDSLENVEASVIKSFKLDNLAFTRSGLHCDLHPRWNRNGTTVSFDSIHEGVRRIYEYNVGSIV</sequence>